<dbReference type="Proteomes" id="UP000550714">
    <property type="component" value="Unassembled WGS sequence"/>
</dbReference>
<dbReference type="SUPFAM" id="SSF53613">
    <property type="entry name" value="Ribokinase-like"/>
    <property type="match status" value="1"/>
</dbReference>
<dbReference type="InterPro" id="IPR002173">
    <property type="entry name" value="Carboh/pur_kinase_PfkB_CS"/>
</dbReference>
<dbReference type="InterPro" id="IPR029056">
    <property type="entry name" value="Ribokinase-like"/>
</dbReference>
<dbReference type="Gene3D" id="3.40.1190.20">
    <property type="match status" value="1"/>
</dbReference>
<dbReference type="PANTHER" id="PTHR10584:SF167">
    <property type="entry name" value="PFKB DOMAIN PROTEIN"/>
    <property type="match status" value="1"/>
</dbReference>
<evidence type="ECO:0000256" key="1">
    <source>
        <dbReference type="ARBA" id="ARBA00022679"/>
    </source>
</evidence>
<dbReference type="PROSITE" id="PS00584">
    <property type="entry name" value="PFKB_KINASES_2"/>
    <property type="match status" value="1"/>
</dbReference>
<reference evidence="4 5" key="1">
    <citation type="submission" date="2020-08" db="EMBL/GenBank/DDBJ databases">
        <title>Genomic Encyclopedia of Type Strains, Phase III (KMG-III): the genomes of soil and plant-associated and newly described type strains.</title>
        <authorList>
            <person name="Whitman W."/>
        </authorList>
    </citation>
    <scope>NUCLEOTIDE SEQUENCE [LARGE SCALE GENOMIC DNA]</scope>
    <source>
        <strain evidence="4 5">CECT 8577</strain>
    </source>
</reference>
<evidence type="ECO:0000256" key="2">
    <source>
        <dbReference type="ARBA" id="ARBA00022777"/>
    </source>
</evidence>
<organism evidence="4 5">
    <name type="scientific">Prauserella isguenensis</name>
    <dbReference type="NCBI Taxonomy" id="1470180"/>
    <lineage>
        <taxon>Bacteria</taxon>
        <taxon>Bacillati</taxon>
        <taxon>Actinomycetota</taxon>
        <taxon>Actinomycetes</taxon>
        <taxon>Pseudonocardiales</taxon>
        <taxon>Pseudonocardiaceae</taxon>
        <taxon>Prauserella</taxon>
    </lineage>
</organism>
<feature type="domain" description="Carbohydrate kinase PfkB" evidence="3">
    <location>
        <begin position="2"/>
        <end position="291"/>
    </location>
</feature>
<dbReference type="GO" id="GO:0016301">
    <property type="term" value="F:kinase activity"/>
    <property type="evidence" value="ECO:0007669"/>
    <property type="project" value="UniProtKB-KW"/>
</dbReference>
<keyword evidence="1" id="KW-0808">Transferase</keyword>
<proteinExistence type="predicted"/>
<keyword evidence="2 4" id="KW-0418">Kinase</keyword>
<dbReference type="Pfam" id="PF00294">
    <property type="entry name" value="PfkB"/>
    <property type="match status" value="1"/>
</dbReference>
<accession>A0A839S081</accession>
<sequence length="298" mass="29675">MRVVVVGDAGLDVVARHEGPLVHGGDTRATVGLTGGGAGANTALWLRAAGADPVLLARVGDDPGGRLLRTELEAAGVTCAFAVDADAATCCVVVLVDPDGQRTMLPDRGANKLFCPADVHAVGPAALAGAEHLHLSGYVLLDPSSRPAGLAALKAARAAGVPTSVDPQAAALITDPERFLADVRGVDLLLPNAAELAALTGSGDPGAARDLLGHVGAVAVTTGLDGAAWVDRDGLWTVPAQPASCVDSTGAGDAFNAGLLTAHLRGEPVRDRLAAGVRFGAQVVSRVGAQPAPGPQPA</sequence>
<dbReference type="EMBL" id="JACHWU010000002">
    <property type="protein sequence ID" value="MBB3051228.1"/>
    <property type="molecule type" value="Genomic_DNA"/>
</dbReference>
<gene>
    <name evidence="4" type="ORF">FHS23_002251</name>
</gene>
<evidence type="ECO:0000259" key="3">
    <source>
        <dbReference type="Pfam" id="PF00294"/>
    </source>
</evidence>
<name>A0A839S081_9PSEU</name>
<dbReference type="PANTHER" id="PTHR10584">
    <property type="entry name" value="SUGAR KINASE"/>
    <property type="match status" value="1"/>
</dbReference>
<comment type="caution">
    <text evidence="4">The sequence shown here is derived from an EMBL/GenBank/DDBJ whole genome shotgun (WGS) entry which is preliminary data.</text>
</comment>
<dbReference type="AlphaFoldDB" id="A0A839S081"/>
<dbReference type="RefSeq" id="WP_183652701.1">
    <property type="nucleotide sequence ID" value="NZ_JACHWU010000002.1"/>
</dbReference>
<evidence type="ECO:0000313" key="4">
    <source>
        <dbReference type="EMBL" id="MBB3051228.1"/>
    </source>
</evidence>
<dbReference type="InterPro" id="IPR011611">
    <property type="entry name" value="PfkB_dom"/>
</dbReference>
<protein>
    <submittedName>
        <fullName evidence="4">Sugar/nucleoside kinase (Ribokinase family)</fullName>
    </submittedName>
</protein>
<evidence type="ECO:0000313" key="5">
    <source>
        <dbReference type="Proteomes" id="UP000550714"/>
    </source>
</evidence>
<keyword evidence="5" id="KW-1185">Reference proteome</keyword>